<dbReference type="STRING" id="1216932.CM240_1056"/>
<evidence type="ECO:0000256" key="1">
    <source>
        <dbReference type="SAM" id="Phobius"/>
    </source>
</evidence>
<dbReference type="EMBL" id="HG917868">
    <property type="protein sequence ID" value="CDM68220.1"/>
    <property type="molecule type" value="Genomic_DNA"/>
</dbReference>
<evidence type="ECO:0008006" key="4">
    <source>
        <dbReference type="Google" id="ProtNLM"/>
    </source>
</evidence>
<proteinExistence type="predicted"/>
<feature type="transmembrane region" description="Helical" evidence="1">
    <location>
        <begin position="60"/>
        <end position="83"/>
    </location>
</feature>
<evidence type="ECO:0000313" key="2">
    <source>
        <dbReference type="EMBL" id="CDM68220.1"/>
    </source>
</evidence>
<dbReference type="PATRIC" id="fig|1216932.3.peg.1046"/>
<gene>
    <name evidence="2" type="ORF">CM240_1056</name>
</gene>
<name>W6SEV4_9CLOT</name>
<keyword evidence="1" id="KW-0472">Membrane</keyword>
<dbReference type="InterPro" id="IPR010718">
    <property type="entry name" value="DUF1294"/>
</dbReference>
<dbReference type="OrthoDB" id="1698854at2"/>
<keyword evidence="1" id="KW-0812">Transmembrane</keyword>
<keyword evidence="1" id="KW-1133">Transmembrane helix</keyword>
<feature type="transmembrane region" description="Helical" evidence="1">
    <location>
        <begin position="6"/>
        <end position="23"/>
    </location>
</feature>
<dbReference type="AlphaFoldDB" id="W6SEV4"/>
<dbReference type="Proteomes" id="UP000019426">
    <property type="component" value="Chromosome M2/40_rep1"/>
</dbReference>
<dbReference type="KEGG" id="clt:CM240_1056"/>
<dbReference type="Pfam" id="PF06961">
    <property type="entry name" value="DUF1294"/>
    <property type="match status" value="1"/>
</dbReference>
<keyword evidence="3" id="KW-1185">Reference proteome</keyword>
<evidence type="ECO:0000313" key="3">
    <source>
        <dbReference type="Proteomes" id="UP000019426"/>
    </source>
</evidence>
<accession>W6SEV4</accession>
<dbReference type="HOGENOM" id="CLU_091970_3_0_9"/>
<dbReference type="RefSeq" id="WP_044037126.1">
    <property type="nucleotide sequence ID" value="NZ_HG917868.1"/>
</dbReference>
<dbReference type="eggNOG" id="COG3326">
    <property type="taxonomic scope" value="Bacteria"/>
</dbReference>
<reference evidence="2 3" key="1">
    <citation type="submission" date="2013-11" db="EMBL/GenBank/DDBJ databases">
        <title>Complete genome sequence of Clostridum sp. M2/40.</title>
        <authorList>
            <person name="Wibberg D."/>
            <person name="Puehler A."/>
            <person name="Schlueter A."/>
        </authorList>
    </citation>
    <scope>NUCLEOTIDE SEQUENCE [LARGE SCALE GENOMIC DNA]</scope>
    <source>
        <strain evidence="3">M2/40</strain>
    </source>
</reference>
<organism evidence="2 3">
    <name type="scientific">Clostridium bornimense</name>
    <dbReference type="NCBI Taxonomy" id="1216932"/>
    <lineage>
        <taxon>Bacteria</taxon>
        <taxon>Bacillati</taxon>
        <taxon>Bacillota</taxon>
        <taxon>Clostridia</taxon>
        <taxon>Eubacteriales</taxon>
        <taxon>Clostridiaceae</taxon>
        <taxon>Clostridium</taxon>
    </lineage>
</organism>
<feature type="transmembrane region" description="Helical" evidence="1">
    <location>
        <begin position="35"/>
        <end position="54"/>
    </location>
</feature>
<protein>
    <recommendedName>
        <fullName evidence="4">Phosphoesterase</fullName>
    </recommendedName>
</protein>
<sequence length="89" mass="10393">MYTYLFVINFIAFIVMGIDKSKARKGKWRISENTLILIAIIGGSCGMLIGMYYFRHKTKHNLFTIGIPSILIIQIILIVYFLYNMFTIY</sequence>